<dbReference type="Proteomes" id="UP000256431">
    <property type="component" value="Unassembled WGS sequence"/>
</dbReference>
<comment type="caution">
    <text evidence="3">The sequence shown here is derived from an EMBL/GenBank/DDBJ whole genome shotgun (WGS) entry which is preliminary data.</text>
</comment>
<gene>
    <name evidence="3" type="ORF">DXI23_02250</name>
</gene>
<reference evidence="3 4" key="1">
    <citation type="submission" date="2018-08" db="EMBL/GenBank/DDBJ databases">
        <title>Genome sequence of Marinobacter flavimaris KCTC 12185.</title>
        <authorList>
            <person name="Chun J."/>
            <person name="Kim B.-Y."/>
            <person name="Choi S.-B."/>
            <person name="Kwak M.-J."/>
        </authorList>
    </citation>
    <scope>NUCLEOTIDE SEQUENCE [LARGE SCALE GENOMIC DNA]</scope>
    <source>
        <strain evidence="3 4">KCTC 12185</strain>
    </source>
</reference>
<keyword evidence="4" id="KW-1185">Reference proteome</keyword>
<evidence type="ECO:0000313" key="4">
    <source>
        <dbReference type="Proteomes" id="UP000256431"/>
    </source>
</evidence>
<protein>
    <submittedName>
        <fullName evidence="3">5'-methylthioadenosine phosphorylase</fullName>
    </submittedName>
</protein>
<feature type="region of interest" description="Disordered" evidence="1">
    <location>
        <begin position="185"/>
        <end position="230"/>
    </location>
</feature>
<evidence type="ECO:0000256" key="1">
    <source>
        <dbReference type="SAM" id="MobiDB-lite"/>
    </source>
</evidence>
<keyword evidence="2" id="KW-0732">Signal</keyword>
<feature type="chain" id="PRO_5017788732" evidence="2">
    <location>
        <begin position="31"/>
        <end position="275"/>
    </location>
</feature>
<accession>A0A3D8H7Y6</accession>
<dbReference type="AlphaFoldDB" id="A0A3D8H7Y6"/>
<evidence type="ECO:0000313" key="3">
    <source>
        <dbReference type="EMBL" id="RDU42521.1"/>
    </source>
</evidence>
<name>A0A3D8H7Y6_9GAMM</name>
<sequence length="275" mass="30755">MQIDGIRWCRYPTRAILAALLMSFSLTGAAQQLDRATLPLEPGTPVPDDYYRAEFVILERIVEPEAVNERMSDRSVEPPLETEEVLWSSLENGTTETTLELAPRKDLHLASAAARLERSGRYRVLVAAGWYEAFPPDYEGTPLRVEAGDWLNEARTREVEGHITIDRQRYLHVNVHLNHWQLAEETSEPPVEAATELSEETPPAPDASGASDSAPMSAATGETAGQQLPVLAEPAPLELLTWIRETRRMRSEEIHFLDSPTIGVLVFFKKIEATE</sequence>
<proteinExistence type="predicted"/>
<dbReference type="InterPro" id="IPR021241">
    <property type="entry name" value="CsiV"/>
</dbReference>
<organism evidence="3 4">
    <name type="scientific">Marinobacter flavimaris</name>
    <dbReference type="NCBI Taxonomy" id="262076"/>
    <lineage>
        <taxon>Bacteria</taxon>
        <taxon>Pseudomonadati</taxon>
        <taxon>Pseudomonadota</taxon>
        <taxon>Gammaproteobacteria</taxon>
        <taxon>Pseudomonadales</taxon>
        <taxon>Marinobacteraceae</taxon>
        <taxon>Marinobacter</taxon>
    </lineage>
</organism>
<evidence type="ECO:0000256" key="2">
    <source>
        <dbReference type="SAM" id="SignalP"/>
    </source>
</evidence>
<dbReference type="RefSeq" id="WP_104270026.1">
    <property type="nucleotide sequence ID" value="NZ_PSSW01000001.1"/>
</dbReference>
<dbReference type="Pfam" id="PF10972">
    <property type="entry name" value="CsiV"/>
    <property type="match status" value="1"/>
</dbReference>
<dbReference type="EMBL" id="QRDH01000001">
    <property type="protein sequence ID" value="RDU42521.1"/>
    <property type="molecule type" value="Genomic_DNA"/>
</dbReference>
<feature type="compositionally biased region" description="Low complexity" evidence="1">
    <location>
        <begin position="206"/>
        <end position="219"/>
    </location>
</feature>
<feature type="signal peptide" evidence="2">
    <location>
        <begin position="1"/>
        <end position="30"/>
    </location>
</feature>